<dbReference type="EMBL" id="AP023096">
    <property type="protein sequence ID" value="BCE66949.1"/>
    <property type="molecule type" value="Genomic_DNA"/>
</dbReference>
<dbReference type="EMBL" id="AP023095">
    <property type="protein sequence ID" value="BCE58272.1"/>
    <property type="molecule type" value="Genomic_DNA"/>
</dbReference>
<sequence length="69" mass="8139">MPKTEEEQLAQLERDIALHREADQVEQIRRGREYHSWTPQDRADWETARAADAERLRECSPSETRFAGN</sequence>
<evidence type="ECO:0000313" key="1">
    <source>
        <dbReference type="EMBL" id="BCE58272.1"/>
    </source>
</evidence>
<organism evidence="1">
    <name type="scientific">Bradyrhizobium diazoefficiens</name>
    <dbReference type="NCBI Taxonomy" id="1355477"/>
    <lineage>
        <taxon>Bacteria</taxon>
        <taxon>Pseudomonadati</taxon>
        <taxon>Pseudomonadota</taxon>
        <taxon>Alphaproteobacteria</taxon>
        <taxon>Hyphomicrobiales</taxon>
        <taxon>Nitrobacteraceae</taxon>
        <taxon>Bradyrhizobium</taxon>
    </lineage>
</organism>
<evidence type="ECO:0000313" key="2">
    <source>
        <dbReference type="EMBL" id="BCE66949.1"/>
    </source>
</evidence>
<proteinExistence type="predicted"/>
<gene>
    <name evidence="1" type="ORF">XF5B_57840</name>
    <name evidence="2" type="ORF">XF6B_57480</name>
</gene>
<accession>A0A810A008</accession>
<name>A0A810A008_9BRAD</name>
<reference evidence="1" key="1">
    <citation type="submission" date="2020-05" db="EMBL/GenBank/DDBJ databases">
        <title>Complete genome sequence of Bradyrhizobium diazoefficiens XF5 isolated from soybean nodule.</title>
        <authorList>
            <person name="Noda R."/>
            <person name="Kakizaki K."/>
            <person name="Minamisawa K."/>
        </authorList>
    </citation>
    <scope>NUCLEOTIDE SEQUENCE</scope>
    <source>
        <strain evidence="1">XF5</strain>
    </source>
</reference>
<dbReference type="AlphaFoldDB" id="A0A810A008"/>
<reference evidence="2" key="2">
    <citation type="submission" date="2020-05" db="EMBL/GenBank/DDBJ databases">
        <title>Complete genome sequence of Bradyrhizobium diazoefficiens XF6 isolated from soybean nodule.</title>
        <authorList>
            <person name="Noda R."/>
            <person name="Kakizaki K."/>
            <person name="Minamisawa K."/>
        </authorList>
    </citation>
    <scope>NUCLEOTIDE SEQUENCE</scope>
    <source>
        <strain evidence="2">XF6</strain>
    </source>
</reference>
<protein>
    <submittedName>
        <fullName evidence="1">Uncharacterized protein</fullName>
    </submittedName>
</protein>